<keyword evidence="2" id="KW-0472">Membrane</keyword>
<accession>A0AAE3J8E5</accession>
<reference evidence="3 4" key="1">
    <citation type="submission" date="2021-10" db="EMBL/GenBank/DDBJ databases">
        <title>Anaerobic single-cell dispensing facilitates the cultivation of human gut bacteria.</title>
        <authorList>
            <person name="Afrizal A."/>
        </authorList>
    </citation>
    <scope>NUCLEOTIDE SEQUENCE [LARGE SCALE GENOMIC DNA]</scope>
    <source>
        <strain evidence="3 4">CLA-AA-H232</strain>
    </source>
</reference>
<sequence>MFRKIYKQANDDIKPSEDMINRVILNAHKGAEKRQSPLPYRRYAKYAVSAAAAVVVVSAAVISMPYWQKTRDDGVIIEEQVSTPTPSDMSESVVSNAADTSYPYPTDSPQTIQNPYTPPPNNYSDSQTKTEKKNGDYKSSDNEKVAVNNRIANENKSLKIEDKTKITNIESEQNSKNQEITEDVAVEESAIEENAIELSTIFSAFMASDRTAEISTKKEVPTEITSDEGNADTVIGTGMAMSSAMATSVPTPQIEINAPSGFETTDTYNGGAAFESENGGRIDVNYYYSGNDDTEPVYNEYENDVSAYFTEDKIDYNIYGTDTGREPVEEVVNSIK</sequence>
<keyword evidence="4" id="KW-1185">Reference proteome</keyword>
<protein>
    <submittedName>
        <fullName evidence="3">Uncharacterized protein</fullName>
    </submittedName>
</protein>
<keyword evidence="2" id="KW-1133">Transmembrane helix</keyword>
<evidence type="ECO:0000256" key="1">
    <source>
        <dbReference type="SAM" id="MobiDB-lite"/>
    </source>
</evidence>
<evidence type="ECO:0000256" key="2">
    <source>
        <dbReference type="SAM" id="Phobius"/>
    </source>
</evidence>
<keyword evidence="2" id="KW-0812">Transmembrane</keyword>
<dbReference type="Proteomes" id="UP001198242">
    <property type="component" value="Unassembled WGS sequence"/>
</dbReference>
<organism evidence="3 4">
    <name type="scientific">Hominilimicola fabiformis</name>
    <dbReference type="NCBI Taxonomy" id="2885356"/>
    <lineage>
        <taxon>Bacteria</taxon>
        <taxon>Bacillati</taxon>
        <taxon>Bacillota</taxon>
        <taxon>Clostridia</taxon>
        <taxon>Eubacteriales</taxon>
        <taxon>Oscillospiraceae</taxon>
        <taxon>Hominilimicola</taxon>
    </lineage>
</organism>
<name>A0AAE3J8E5_9FIRM</name>
<dbReference type="EMBL" id="JAJEQM010000001">
    <property type="protein sequence ID" value="MCC2209407.1"/>
    <property type="molecule type" value="Genomic_DNA"/>
</dbReference>
<evidence type="ECO:0000313" key="4">
    <source>
        <dbReference type="Proteomes" id="UP001198242"/>
    </source>
</evidence>
<feature type="compositionally biased region" description="Polar residues" evidence="1">
    <location>
        <begin position="81"/>
        <end position="99"/>
    </location>
</feature>
<gene>
    <name evidence="3" type="ORF">LKE05_01145</name>
</gene>
<proteinExistence type="predicted"/>
<evidence type="ECO:0000313" key="3">
    <source>
        <dbReference type="EMBL" id="MCC2209407.1"/>
    </source>
</evidence>
<comment type="caution">
    <text evidence="3">The sequence shown here is derived from an EMBL/GenBank/DDBJ whole genome shotgun (WGS) entry which is preliminary data.</text>
</comment>
<dbReference type="AlphaFoldDB" id="A0AAE3J8E5"/>
<feature type="compositionally biased region" description="Basic and acidic residues" evidence="1">
    <location>
        <begin position="128"/>
        <end position="144"/>
    </location>
</feature>
<feature type="transmembrane region" description="Helical" evidence="2">
    <location>
        <begin position="43"/>
        <end position="67"/>
    </location>
</feature>
<feature type="region of interest" description="Disordered" evidence="1">
    <location>
        <begin position="81"/>
        <end position="150"/>
    </location>
</feature>
<dbReference type="RefSeq" id="WP_308455669.1">
    <property type="nucleotide sequence ID" value="NZ_JAJEQM010000001.1"/>
</dbReference>